<dbReference type="EMBL" id="KZ772678">
    <property type="protein sequence ID" value="PTQ47993.1"/>
    <property type="molecule type" value="Genomic_DNA"/>
</dbReference>
<dbReference type="AlphaFoldDB" id="A0A2R6XPF8"/>
<keyword evidence="2" id="KW-1185">Reference proteome</keyword>
<evidence type="ECO:0000313" key="2">
    <source>
        <dbReference type="Proteomes" id="UP000244005"/>
    </source>
</evidence>
<name>A0A2R6XPF8_MARPO</name>
<protein>
    <submittedName>
        <fullName evidence="1">Uncharacterized protein</fullName>
    </submittedName>
</protein>
<organism evidence="1 2">
    <name type="scientific">Marchantia polymorpha</name>
    <name type="common">Common liverwort</name>
    <name type="synonym">Marchantia aquatica</name>
    <dbReference type="NCBI Taxonomy" id="3197"/>
    <lineage>
        <taxon>Eukaryota</taxon>
        <taxon>Viridiplantae</taxon>
        <taxon>Streptophyta</taxon>
        <taxon>Embryophyta</taxon>
        <taxon>Marchantiophyta</taxon>
        <taxon>Marchantiopsida</taxon>
        <taxon>Marchantiidae</taxon>
        <taxon>Marchantiales</taxon>
        <taxon>Marchantiaceae</taxon>
        <taxon>Marchantia</taxon>
    </lineage>
</organism>
<evidence type="ECO:0000313" key="1">
    <source>
        <dbReference type="EMBL" id="PTQ47993.1"/>
    </source>
</evidence>
<accession>A0A2R6XPF8</accession>
<sequence>MRSLWNPKMQYLSTCDMYKHSESNVNLKCHGRQLSGLGIRRVLNLNHLHVFFAGIRGVLNHYALKRQNSPTLKSRAFRNHFFKFSL</sequence>
<dbReference type="Proteomes" id="UP000244005">
    <property type="component" value="Unassembled WGS sequence"/>
</dbReference>
<proteinExistence type="predicted"/>
<gene>
    <name evidence="1" type="ORF">MARPO_0006s0038</name>
</gene>
<reference evidence="2" key="1">
    <citation type="journal article" date="2017" name="Cell">
        <title>Insights into land plant evolution garnered from the Marchantia polymorpha genome.</title>
        <authorList>
            <person name="Bowman J.L."/>
            <person name="Kohchi T."/>
            <person name="Yamato K.T."/>
            <person name="Jenkins J."/>
            <person name="Shu S."/>
            <person name="Ishizaki K."/>
            <person name="Yamaoka S."/>
            <person name="Nishihama R."/>
            <person name="Nakamura Y."/>
            <person name="Berger F."/>
            <person name="Adam C."/>
            <person name="Aki S.S."/>
            <person name="Althoff F."/>
            <person name="Araki T."/>
            <person name="Arteaga-Vazquez M.A."/>
            <person name="Balasubrmanian S."/>
            <person name="Barry K."/>
            <person name="Bauer D."/>
            <person name="Boehm C.R."/>
            <person name="Briginshaw L."/>
            <person name="Caballero-Perez J."/>
            <person name="Catarino B."/>
            <person name="Chen F."/>
            <person name="Chiyoda S."/>
            <person name="Chovatia M."/>
            <person name="Davies K.M."/>
            <person name="Delmans M."/>
            <person name="Demura T."/>
            <person name="Dierschke T."/>
            <person name="Dolan L."/>
            <person name="Dorantes-Acosta A.E."/>
            <person name="Eklund D.M."/>
            <person name="Florent S.N."/>
            <person name="Flores-Sandoval E."/>
            <person name="Fujiyama A."/>
            <person name="Fukuzawa H."/>
            <person name="Galik B."/>
            <person name="Grimanelli D."/>
            <person name="Grimwood J."/>
            <person name="Grossniklaus U."/>
            <person name="Hamada T."/>
            <person name="Haseloff J."/>
            <person name="Hetherington A.J."/>
            <person name="Higo A."/>
            <person name="Hirakawa Y."/>
            <person name="Hundley H.N."/>
            <person name="Ikeda Y."/>
            <person name="Inoue K."/>
            <person name="Inoue S.I."/>
            <person name="Ishida S."/>
            <person name="Jia Q."/>
            <person name="Kakita M."/>
            <person name="Kanazawa T."/>
            <person name="Kawai Y."/>
            <person name="Kawashima T."/>
            <person name="Kennedy M."/>
            <person name="Kinose K."/>
            <person name="Kinoshita T."/>
            <person name="Kohara Y."/>
            <person name="Koide E."/>
            <person name="Komatsu K."/>
            <person name="Kopischke S."/>
            <person name="Kubo M."/>
            <person name="Kyozuka J."/>
            <person name="Lagercrantz U."/>
            <person name="Lin S.S."/>
            <person name="Lindquist E."/>
            <person name="Lipzen A.M."/>
            <person name="Lu C.W."/>
            <person name="De Luna E."/>
            <person name="Martienssen R.A."/>
            <person name="Minamino N."/>
            <person name="Mizutani M."/>
            <person name="Mizutani M."/>
            <person name="Mochizuki N."/>
            <person name="Monte I."/>
            <person name="Mosher R."/>
            <person name="Nagasaki H."/>
            <person name="Nakagami H."/>
            <person name="Naramoto S."/>
            <person name="Nishitani K."/>
            <person name="Ohtani M."/>
            <person name="Okamoto T."/>
            <person name="Okumura M."/>
            <person name="Phillips J."/>
            <person name="Pollak B."/>
            <person name="Reinders A."/>
            <person name="Rovekamp M."/>
            <person name="Sano R."/>
            <person name="Sawa S."/>
            <person name="Schmid M.W."/>
            <person name="Shirakawa M."/>
            <person name="Solano R."/>
            <person name="Spunde A."/>
            <person name="Suetsugu N."/>
            <person name="Sugano S."/>
            <person name="Sugiyama A."/>
            <person name="Sun R."/>
            <person name="Suzuki Y."/>
            <person name="Takenaka M."/>
            <person name="Takezawa D."/>
            <person name="Tomogane H."/>
            <person name="Tsuzuki M."/>
            <person name="Ueda T."/>
            <person name="Umeda M."/>
            <person name="Ward J.M."/>
            <person name="Watanabe Y."/>
            <person name="Yazaki K."/>
            <person name="Yokoyama R."/>
            <person name="Yoshitake Y."/>
            <person name="Yotsui I."/>
            <person name="Zachgo S."/>
            <person name="Schmutz J."/>
        </authorList>
    </citation>
    <scope>NUCLEOTIDE SEQUENCE [LARGE SCALE GENOMIC DNA]</scope>
    <source>
        <strain evidence="2">Tak-1</strain>
    </source>
</reference>